<protein>
    <submittedName>
        <fullName evidence="3">Uncharacterized protein</fullName>
    </submittedName>
</protein>
<accession>A0A9P1CQ07</accession>
<dbReference type="EMBL" id="CAMXCT010002090">
    <property type="protein sequence ID" value="CAI3995580.1"/>
    <property type="molecule type" value="Genomic_DNA"/>
</dbReference>
<feature type="region of interest" description="Disordered" evidence="2">
    <location>
        <begin position="423"/>
        <end position="443"/>
    </location>
</feature>
<gene>
    <name evidence="3" type="ORF">C1SCF055_LOCUS22118</name>
</gene>
<evidence type="ECO:0000313" key="3">
    <source>
        <dbReference type="EMBL" id="CAI3995580.1"/>
    </source>
</evidence>
<reference evidence="4" key="2">
    <citation type="submission" date="2024-04" db="EMBL/GenBank/DDBJ databases">
        <authorList>
            <person name="Chen Y."/>
            <person name="Shah S."/>
            <person name="Dougan E. K."/>
            <person name="Thang M."/>
            <person name="Chan C."/>
        </authorList>
    </citation>
    <scope>NUCLEOTIDE SEQUENCE [LARGE SCALE GENOMIC DNA]</scope>
</reference>
<feature type="compositionally biased region" description="Acidic residues" evidence="2">
    <location>
        <begin position="272"/>
        <end position="292"/>
    </location>
</feature>
<dbReference type="Proteomes" id="UP001152797">
    <property type="component" value="Unassembled WGS sequence"/>
</dbReference>
<organism evidence="3">
    <name type="scientific">Cladocopium goreaui</name>
    <dbReference type="NCBI Taxonomy" id="2562237"/>
    <lineage>
        <taxon>Eukaryota</taxon>
        <taxon>Sar</taxon>
        <taxon>Alveolata</taxon>
        <taxon>Dinophyceae</taxon>
        <taxon>Suessiales</taxon>
        <taxon>Symbiodiniaceae</taxon>
        <taxon>Cladocopium</taxon>
    </lineage>
</organism>
<keyword evidence="5" id="KW-1185">Reference proteome</keyword>
<dbReference type="EMBL" id="CAMXCT020002090">
    <property type="protein sequence ID" value="CAL1148955.1"/>
    <property type="molecule type" value="Genomic_DNA"/>
</dbReference>
<name>A0A9P1CQ07_9DINO</name>
<feature type="coiled-coil region" evidence="1">
    <location>
        <begin position="447"/>
        <end position="474"/>
    </location>
</feature>
<evidence type="ECO:0000313" key="5">
    <source>
        <dbReference type="Proteomes" id="UP001152797"/>
    </source>
</evidence>
<dbReference type="EMBL" id="CAMXCT030002090">
    <property type="protein sequence ID" value="CAL4782892.1"/>
    <property type="molecule type" value="Genomic_DNA"/>
</dbReference>
<evidence type="ECO:0000256" key="1">
    <source>
        <dbReference type="SAM" id="Coils"/>
    </source>
</evidence>
<proteinExistence type="predicted"/>
<dbReference type="AlphaFoldDB" id="A0A9P1CQ07"/>
<evidence type="ECO:0000313" key="4">
    <source>
        <dbReference type="EMBL" id="CAL1148955.1"/>
    </source>
</evidence>
<feature type="region of interest" description="Disordered" evidence="2">
    <location>
        <begin position="272"/>
        <end position="309"/>
    </location>
</feature>
<keyword evidence="1" id="KW-0175">Coiled coil</keyword>
<feature type="non-terminal residue" evidence="3">
    <location>
        <position position="1"/>
    </location>
</feature>
<comment type="caution">
    <text evidence="3">The sequence shown here is derived from an EMBL/GenBank/DDBJ whole genome shotgun (WGS) entry which is preliminary data.</text>
</comment>
<reference evidence="3" key="1">
    <citation type="submission" date="2022-10" db="EMBL/GenBank/DDBJ databases">
        <authorList>
            <person name="Chen Y."/>
            <person name="Dougan E. K."/>
            <person name="Chan C."/>
            <person name="Rhodes N."/>
            <person name="Thang M."/>
        </authorList>
    </citation>
    <scope>NUCLEOTIDE SEQUENCE</scope>
</reference>
<feature type="compositionally biased region" description="Polar residues" evidence="2">
    <location>
        <begin position="432"/>
        <end position="442"/>
    </location>
</feature>
<evidence type="ECO:0000256" key="2">
    <source>
        <dbReference type="SAM" id="MobiDB-lite"/>
    </source>
</evidence>
<sequence>RGLRIVYGFLLDVEDDEAYGLFTDFYRMWKTTRLADCLRIFTGCGGRGLRIVYGIVPDLGEDEAYGLFTDFYRMWKTSDAELRRRGRCLRDKFSADLVQSLGSSFWPTWALTRARRGRQTVFREQFLAHLGLNWGPVLLDTEEPLVNLHSTCRSLRYTPHLACHIGAAAVAVLDKHRGWWVQRNVRVSFDLLATRSLHPRGQVLDPEEAWYHLNGYLPEVVSQVLWWTEADTCFWVFTRLLPAETEILCEARFPGGFAALLLFHLAFLGEDDQEEGEEEDPAEDDNPESDEEVASHSTHSVFGSDAPSLDGDEVDAWLEVVTRHYEPVGAEEVAEATSVQALTTPRRSGARTTWPAVMAHVSVSAFLPPVLLNILFWTSAVAVWHRHHRPVVGTLEVHGHLAFPGGYSAVVLFELSVTRLPSDDGQSEGGSLPSTHSVFGTSEEQDVEVEAEVEDEAEEEFEEVEVESELEEVAECLRCVSSSTPGCTALSTEEEYPYWGSGTSLKKSTKAPTRVLSLQAVEALVVGFLGWLPLRPWWPAHRLAVSQTTIFLLRQSLETLLGRRVVQFVPFPYEPFLRMLWAQTVGFLRQFRTPTGAAARRPSALGGQPVQDVVVRHVGTRAWHQIPARAINPEELEASLPHGGFNRALRWLRTRYAAHTACHRGSRVHYILTEVFAVECVLCGLEASLRMTYRTVLPSDEA</sequence>